<evidence type="ECO:0000313" key="9">
    <source>
        <dbReference type="Proteomes" id="UP000267821"/>
    </source>
</evidence>
<dbReference type="Pfam" id="PF00743">
    <property type="entry name" value="FMO-like"/>
    <property type="match status" value="1"/>
</dbReference>
<keyword evidence="7" id="KW-0503">Monooxygenase</keyword>
<accession>A0A3N4LC26</accession>
<dbReference type="InParanoid" id="A0A3N4LC26"/>
<organism evidence="8 9">
    <name type="scientific">Terfezia boudieri ATCC MYA-4762</name>
    <dbReference type="NCBI Taxonomy" id="1051890"/>
    <lineage>
        <taxon>Eukaryota</taxon>
        <taxon>Fungi</taxon>
        <taxon>Dikarya</taxon>
        <taxon>Ascomycota</taxon>
        <taxon>Pezizomycotina</taxon>
        <taxon>Pezizomycetes</taxon>
        <taxon>Pezizales</taxon>
        <taxon>Pezizaceae</taxon>
        <taxon>Terfezia</taxon>
    </lineage>
</organism>
<name>A0A3N4LC26_9PEZI</name>
<dbReference type="InterPro" id="IPR050775">
    <property type="entry name" value="FAD-binding_Monooxygenases"/>
</dbReference>
<dbReference type="EMBL" id="ML121571">
    <property type="protein sequence ID" value="RPB20443.1"/>
    <property type="molecule type" value="Genomic_DNA"/>
</dbReference>
<evidence type="ECO:0000256" key="5">
    <source>
        <dbReference type="ARBA" id="ARBA00022857"/>
    </source>
</evidence>
<gene>
    <name evidence="8" type="ORF">L211DRAFT_829346</name>
</gene>
<evidence type="ECO:0000313" key="8">
    <source>
        <dbReference type="EMBL" id="RPB20443.1"/>
    </source>
</evidence>
<keyword evidence="6" id="KW-0560">Oxidoreductase</keyword>
<evidence type="ECO:0000256" key="1">
    <source>
        <dbReference type="ARBA" id="ARBA00001974"/>
    </source>
</evidence>
<evidence type="ECO:0000256" key="3">
    <source>
        <dbReference type="ARBA" id="ARBA00022630"/>
    </source>
</evidence>
<dbReference type="OrthoDB" id="66881at2759"/>
<dbReference type="GO" id="GO:0004499">
    <property type="term" value="F:N,N-dimethylaniline monooxygenase activity"/>
    <property type="evidence" value="ECO:0007669"/>
    <property type="project" value="InterPro"/>
</dbReference>
<dbReference type="GO" id="GO:0050661">
    <property type="term" value="F:NADP binding"/>
    <property type="evidence" value="ECO:0007669"/>
    <property type="project" value="InterPro"/>
</dbReference>
<evidence type="ECO:0000256" key="6">
    <source>
        <dbReference type="ARBA" id="ARBA00023002"/>
    </source>
</evidence>
<comment type="similarity">
    <text evidence="2">Belongs to the FAD-binding monooxygenase family.</text>
</comment>
<dbReference type="STRING" id="1051890.A0A3N4LC26"/>
<dbReference type="Proteomes" id="UP000267821">
    <property type="component" value="Unassembled WGS sequence"/>
</dbReference>
<dbReference type="PANTHER" id="PTHR43098:SF3">
    <property type="entry name" value="L-ORNITHINE N(5)-MONOOXYGENASE-RELATED"/>
    <property type="match status" value="1"/>
</dbReference>
<protein>
    <submittedName>
        <fullName evidence="8">FAD/NAD(P)-binding domain-containing protein</fullName>
    </submittedName>
</protein>
<evidence type="ECO:0000256" key="2">
    <source>
        <dbReference type="ARBA" id="ARBA00010139"/>
    </source>
</evidence>
<sequence>MGSIQRPREVDVLIIGGGFGGFSQWKRIKDLNIGLTVKIYEKAPESGGIWYWNCYPGARVDSDFPAYQLFDKELWSTFTFSERFPGGPELREYFKHVEKTWNITPDIEYNKTVTGAAWISTQHFWKVLCEDGTVTYCKWLLSCLGLGSTTNMPSFPGMEKFKGEVFHTARWPQGGVGLKGKRVAVVGTGASGVQVIQEIGDEVDHLTIYQRTPNLCMPMSQRKLYPQEEEVKKKMGKYENSFDTCRVSFAGNEDYAILRSGMDDTPEQRKELFDRLWVYGGFTFWQGSYYDLLTNLETNNEVYKYWRSRVLERIKDPKKQELLAPEKAPHPWGTKRPSLEQRYYEVVDQDHIDIIDISASPIVSFGERGLITKEEGEVPVDIIILATGFDSTLSISALNIVGIDGETIQDHWRNGPRSSMGIAIPGFPNLFYLYGTQAPSAFSNGPSLNQLQAEWVAETIKACEKEGVTSFEARKEMEDQWIELLQSEWSKTLFTKAKSWYNGSNIPGKKVEGKFWIGGIPTYMEWLKKSNENDHQGWIKQKRVLKM</sequence>
<reference evidence="8 9" key="1">
    <citation type="journal article" date="2018" name="Nat. Ecol. Evol.">
        <title>Pezizomycetes genomes reveal the molecular basis of ectomycorrhizal truffle lifestyle.</title>
        <authorList>
            <person name="Murat C."/>
            <person name="Payen T."/>
            <person name="Noel B."/>
            <person name="Kuo A."/>
            <person name="Morin E."/>
            <person name="Chen J."/>
            <person name="Kohler A."/>
            <person name="Krizsan K."/>
            <person name="Balestrini R."/>
            <person name="Da Silva C."/>
            <person name="Montanini B."/>
            <person name="Hainaut M."/>
            <person name="Levati E."/>
            <person name="Barry K.W."/>
            <person name="Belfiori B."/>
            <person name="Cichocki N."/>
            <person name="Clum A."/>
            <person name="Dockter R.B."/>
            <person name="Fauchery L."/>
            <person name="Guy J."/>
            <person name="Iotti M."/>
            <person name="Le Tacon F."/>
            <person name="Lindquist E.A."/>
            <person name="Lipzen A."/>
            <person name="Malagnac F."/>
            <person name="Mello A."/>
            <person name="Molinier V."/>
            <person name="Miyauchi S."/>
            <person name="Poulain J."/>
            <person name="Riccioni C."/>
            <person name="Rubini A."/>
            <person name="Sitrit Y."/>
            <person name="Splivallo R."/>
            <person name="Traeger S."/>
            <person name="Wang M."/>
            <person name="Zifcakova L."/>
            <person name="Wipf D."/>
            <person name="Zambonelli A."/>
            <person name="Paolocci F."/>
            <person name="Nowrousian M."/>
            <person name="Ottonello S."/>
            <person name="Baldrian P."/>
            <person name="Spatafora J.W."/>
            <person name="Henrissat B."/>
            <person name="Nagy L.G."/>
            <person name="Aury J.M."/>
            <person name="Wincker P."/>
            <person name="Grigoriev I.V."/>
            <person name="Bonfante P."/>
            <person name="Martin F.M."/>
        </authorList>
    </citation>
    <scope>NUCLEOTIDE SEQUENCE [LARGE SCALE GENOMIC DNA]</scope>
    <source>
        <strain evidence="8 9">ATCC MYA-4762</strain>
    </source>
</reference>
<dbReference type="GO" id="GO:0050660">
    <property type="term" value="F:flavin adenine dinucleotide binding"/>
    <property type="evidence" value="ECO:0007669"/>
    <property type="project" value="InterPro"/>
</dbReference>
<dbReference type="Gene3D" id="3.50.50.60">
    <property type="entry name" value="FAD/NAD(P)-binding domain"/>
    <property type="match status" value="2"/>
</dbReference>
<keyword evidence="3" id="KW-0285">Flavoprotein</keyword>
<keyword evidence="9" id="KW-1185">Reference proteome</keyword>
<dbReference type="InterPro" id="IPR020946">
    <property type="entry name" value="Flavin_mOase-like"/>
</dbReference>
<evidence type="ECO:0000256" key="7">
    <source>
        <dbReference type="ARBA" id="ARBA00023033"/>
    </source>
</evidence>
<dbReference type="InterPro" id="IPR036188">
    <property type="entry name" value="FAD/NAD-bd_sf"/>
</dbReference>
<dbReference type="PANTHER" id="PTHR43098">
    <property type="entry name" value="L-ORNITHINE N(5)-MONOOXYGENASE-RELATED"/>
    <property type="match status" value="1"/>
</dbReference>
<dbReference type="SUPFAM" id="SSF51905">
    <property type="entry name" value="FAD/NAD(P)-binding domain"/>
    <property type="match status" value="2"/>
</dbReference>
<keyword evidence="5" id="KW-0521">NADP</keyword>
<comment type="cofactor">
    <cofactor evidence="1">
        <name>FAD</name>
        <dbReference type="ChEBI" id="CHEBI:57692"/>
    </cofactor>
</comment>
<proteinExistence type="inferred from homology"/>
<dbReference type="AlphaFoldDB" id="A0A3N4LC26"/>
<evidence type="ECO:0000256" key="4">
    <source>
        <dbReference type="ARBA" id="ARBA00022827"/>
    </source>
</evidence>
<keyword evidence="4" id="KW-0274">FAD</keyword>